<dbReference type="Pfam" id="PF10324">
    <property type="entry name" value="7TM_GPCR_Srw"/>
    <property type="match status" value="1"/>
</dbReference>
<evidence type="ECO:0000259" key="6">
    <source>
        <dbReference type="PROSITE" id="PS50262"/>
    </source>
</evidence>
<keyword evidence="8" id="KW-1185">Reference proteome</keyword>
<evidence type="ECO:0000256" key="2">
    <source>
        <dbReference type="ARBA" id="ARBA00022692"/>
    </source>
</evidence>
<comment type="subcellular location">
    <subcellularLocation>
        <location evidence="1">Membrane</location>
    </subcellularLocation>
</comment>
<dbReference type="Proteomes" id="UP001497497">
    <property type="component" value="Unassembled WGS sequence"/>
</dbReference>
<feature type="transmembrane region" description="Helical" evidence="5">
    <location>
        <begin position="93"/>
        <end position="115"/>
    </location>
</feature>
<dbReference type="GO" id="GO:0008528">
    <property type="term" value="F:G protein-coupled peptide receptor activity"/>
    <property type="evidence" value="ECO:0007669"/>
    <property type="project" value="InterPro"/>
</dbReference>
<protein>
    <recommendedName>
        <fullName evidence="6">G-protein coupled receptors family 1 profile domain-containing protein</fullName>
    </recommendedName>
</protein>
<dbReference type="InterPro" id="IPR052954">
    <property type="entry name" value="GPCR-Ligand_Int"/>
</dbReference>
<evidence type="ECO:0000313" key="7">
    <source>
        <dbReference type="EMBL" id="CAL1539691.1"/>
    </source>
</evidence>
<comment type="caution">
    <text evidence="7">The sequence shown here is derived from an EMBL/GenBank/DDBJ whole genome shotgun (WGS) entry which is preliminary data.</text>
</comment>
<feature type="transmembrane region" description="Helical" evidence="5">
    <location>
        <begin position="34"/>
        <end position="52"/>
    </location>
</feature>
<evidence type="ECO:0000256" key="1">
    <source>
        <dbReference type="ARBA" id="ARBA00004370"/>
    </source>
</evidence>
<evidence type="ECO:0000256" key="3">
    <source>
        <dbReference type="ARBA" id="ARBA00022989"/>
    </source>
</evidence>
<evidence type="ECO:0000256" key="5">
    <source>
        <dbReference type="SAM" id="Phobius"/>
    </source>
</evidence>
<feature type="transmembrane region" description="Helical" evidence="5">
    <location>
        <begin position="153"/>
        <end position="172"/>
    </location>
</feature>
<sequence>MNRYVFPAACGLGLIGNVLSLGILLRTRLKKSSYIFLFALTFSDSWALFYRLDFTRLLIYYGSGVASVGWAFSEEGAYALYVINRIIEFLSNLGAYCSTTLPVVIMVERCVAVFFPLKFNRLVTAKRAWIVVFCVYLFWLPWCFNAVFFTKFYYLRLSGINVGLPILSSYYLTNLKIIEICNTYFFASLASWVPVCLVVIGAVVLGIKIKVSQRKRQELLSSISTASQATHRTTRTLVSVSIVFAILYGYGFVTVLVVPIEASNGLLGIITTQTRFLATYLNSSINFFIYVATNNKFRKYFLENLSWLRSCR</sequence>
<dbReference type="InterPro" id="IPR017452">
    <property type="entry name" value="GPCR_Rhodpsn_7TM"/>
</dbReference>
<dbReference type="Gene3D" id="1.20.1070.10">
    <property type="entry name" value="Rhodopsin 7-helix transmembrane proteins"/>
    <property type="match status" value="1"/>
</dbReference>
<feature type="transmembrane region" description="Helical" evidence="5">
    <location>
        <begin position="266"/>
        <end position="292"/>
    </location>
</feature>
<feature type="transmembrane region" description="Helical" evidence="5">
    <location>
        <begin position="127"/>
        <end position="148"/>
    </location>
</feature>
<feature type="transmembrane region" description="Helical" evidence="5">
    <location>
        <begin position="58"/>
        <end position="81"/>
    </location>
</feature>
<name>A0AAV2HZH4_LYMST</name>
<proteinExistence type="predicted"/>
<dbReference type="SUPFAM" id="SSF81321">
    <property type="entry name" value="Family A G protein-coupled receptor-like"/>
    <property type="match status" value="1"/>
</dbReference>
<keyword evidence="2 5" id="KW-0812">Transmembrane</keyword>
<feature type="transmembrane region" description="Helical" evidence="5">
    <location>
        <begin position="6"/>
        <end position="25"/>
    </location>
</feature>
<gene>
    <name evidence="7" type="ORF">GSLYS_00013424001</name>
</gene>
<feature type="transmembrane region" description="Helical" evidence="5">
    <location>
        <begin position="237"/>
        <end position="260"/>
    </location>
</feature>
<dbReference type="PANTHER" id="PTHR46641">
    <property type="entry name" value="FMRFAMIDE RECEPTOR-RELATED"/>
    <property type="match status" value="1"/>
</dbReference>
<feature type="transmembrane region" description="Helical" evidence="5">
    <location>
        <begin position="184"/>
        <end position="207"/>
    </location>
</feature>
<dbReference type="PANTHER" id="PTHR46641:SF18">
    <property type="entry name" value="G-PROTEIN COUPLED RECEPTORS FAMILY 1 PROFILE DOMAIN-CONTAINING PROTEIN"/>
    <property type="match status" value="1"/>
</dbReference>
<feature type="domain" description="G-protein coupled receptors family 1 profile" evidence="6">
    <location>
        <begin position="16"/>
        <end position="290"/>
    </location>
</feature>
<accession>A0AAV2HZH4</accession>
<dbReference type="AlphaFoldDB" id="A0AAV2HZH4"/>
<dbReference type="GO" id="GO:0016020">
    <property type="term" value="C:membrane"/>
    <property type="evidence" value="ECO:0007669"/>
    <property type="project" value="UniProtKB-SubCell"/>
</dbReference>
<dbReference type="PROSITE" id="PS50262">
    <property type="entry name" value="G_PROTEIN_RECEP_F1_2"/>
    <property type="match status" value="1"/>
</dbReference>
<reference evidence="7 8" key="1">
    <citation type="submission" date="2024-04" db="EMBL/GenBank/DDBJ databases">
        <authorList>
            <consortium name="Genoscope - CEA"/>
            <person name="William W."/>
        </authorList>
    </citation>
    <scope>NUCLEOTIDE SEQUENCE [LARGE SCALE GENOMIC DNA]</scope>
</reference>
<keyword evidence="4 5" id="KW-0472">Membrane</keyword>
<evidence type="ECO:0000313" key="8">
    <source>
        <dbReference type="Proteomes" id="UP001497497"/>
    </source>
</evidence>
<keyword evidence="3 5" id="KW-1133">Transmembrane helix</keyword>
<dbReference type="InterPro" id="IPR019427">
    <property type="entry name" value="7TM_GPCR_serpentine_rcpt_Srw"/>
</dbReference>
<dbReference type="EMBL" id="CAXITT010000351">
    <property type="protein sequence ID" value="CAL1539691.1"/>
    <property type="molecule type" value="Genomic_DNA"/>
</dbReference>
<organism evidence="7 8">
    <name type="scientific">Lymnaea stagnalis</name>
    <name type="common">Great pond snail</name>
    <name type="synonym">Helix stagnalis</name>
    <dbReference type="NCBI Taxonomy" id="6523"/>
    <lineage>
        <taxon>Eukaryota</taxon>
        <taxon>Metazoa</taxon>
        <taxon>Spiralia</taxon>
        <taxon>Lophotrochozoa</taxon>
        <taxon>Mollusca</taxon>
        <taxon>Gastropoda</taxon>
        <taxon>Heterobranchia</taxon>
        <taxon>Euthyneura</taxon>
        <taxon>Panpulmonata</taxon>
        <taxon>Hygrophila</taxon>
        <taxon>Lymnaeoidea</taxon>
        <taxon>Lymnaeidae</taxon>
        <taxon>Lymnaea</taxon>
    </lineage>
</organism>
<evidence type="ECO:0000256" key="4">
    <source>
        <dbReference type="ARBA" id="ARBA00023136"/>
    </source>
</evidence>